<keyword evidence="2" id="KW-0560">Oxidoreductase</keyword>
<dbReference type="RefSeq" id="WP_062086104.1">
    <property type="nucleotide sequence ID" value="NZ_FCOK02000018.1"/>
</dbReference>
<dbReference type="PANTHER" id="PTHR36503">
    <property type="entry name" value="BLR2520 PROTEIN"/>
    <property type="match status" value="1"/>
</dbReference>
<name>A0A158GRP1_9BURK</name>
<dbReference type="InterPro" id="IPR029068">
    <property type="entry name" value="Glyas_Bleomycin-R_OHBP_Dase"/>
</dbReference>
<feature type="domain" description="VOC" evidence="1">
    <location>
        <begin position="1"/>
        <end position="127"/>
    </location>
</feature>
<dbReference type="Pfam" id="PF00903">
    <property type="entry name" value="Glyoxalase"/>
    <property type="match status" value="1"/>
</dbReference>
<dbReference type="SUPFAM" id="SSF54593">
    <property type="entry name" value="Glyoxalase/Bleomycin resistance protein/Dihydroxybiphenyl dioxygenase"/>
    <property type="match status" value="1"/>
</dbReference>
<dbReference type="EMBL" id="FCOK02000018">
    <property type="protein sequence ID" value="SAL34501.1"/>
    <property type="molecule type" value="Genomic_DNA"/>
</dbReference>
<dbReference type="OrthoDB" id="9797663at2"/>
<proteinExistence type="predicted"/>
<dbReference type="AlphaFoldDB" id="A0A158GRP1"/>
<dbReference type="PROSITE" id="PS51819">
    <property type="entry name" value="VOC"/>
    <property type="match status" value="1"/>
</dbReference>
<dbReference type="PANTHER" id="PTHR36503:SF1">
    <property type="entry name" value="BLR2520 PROTEIN"/>
    <property type="match status" value="1"/>
</dbReference>
<evidence type="ECO:0000313" key="3">
    <source>
        <dbReference type="Proteomes" id="UP000054683"/>
    </source>
</evidence>
<evidence type="ECO:0000259" key="1">
    <source>
        <dbReference type="PROSITE" id="PS51819"/>
    </source>
</evidence>
<dbReference type="GO" id="GO:0051213">
    <property type="term" value="F:dioxygenase activity"/>
    <property type="evidence" value="ECO:0007669"/>
    <property type="project" value="UniProtKB-KW"/>
</dbReference>
<gene>
    <name evidence="2" type="ORF">AWB69_03165</name>
</gene>
<accession>A0A158GRP1</accession>
<organism evidence="2 3">
    <name type="scientific">Caballeronia udeis</name>
    <dbReference type="NCBI Taxonomy" id="1232866"/>
    <lineage>
        <taxon>Bacteria</taxon>
        <taxon>Pseudomonadati</taxon>
        <taxon>Pseudomonadota</taxon>
        <taxon>Betaproteobacteria</taxon>
        <taxon>Burkholderiales</taxon>
        <taxon>Burkholderiaceae</taxon>
        <taxon>Caballeronia</taxon>
    </lineage>
</organism>
<sequence length="144" mass="15898">MDQCLSMAMLTVRDLQRSKRFYEDGLRWKPLGGHQSQFSVKYLADGVLITMIDRKYLVGESGVPEGSGSLGIVLVVNVHDRAEVDRVADEVLTAGGVVTSPARLRDGGLYTFYFLDPDGNPWEIVWNPKMSVDQQKPPASNPAS</sequence>
<reference evidence="2 3" key="1">
    <citation type="submission" date="2016-01" db="EMBL/GenBank/DDBJ databases">
        <authorList>
            <person name="Oliw E.H."/>
        </authorList>
    </citation>
    <scope>NUCLEOTIDE SEQUENCE [LARGE SCALE GENOMIC DNA]</scope>
    <source>
        <strain evidence="2">LMG 27134</strain>
    </source>
</reference>
<dbReference type="Gene3D" id="3.10.180.10">
    <property type="entry name" value="2,3-Dihydroxybiphenyl 1,2-Dioxygenase, domain 1"/>
    <property type="match status" value="1"/>
</dbReference>
<keyword evidence="2" id="KW-0223">Dioxygenase</keyword>
<evidence type="ECO:0000313" key="2">
    <source>
        <dbReference type="EMBL" id="SAL34501.1"/>
    </source>
</evidence>
<protein>
    <submittedName>
        <fullName evidence="2">Glyoxalase/bleomycin resistance protein/dioxygenase</fullName>
    </submittedName>
</protein>
<dbReference type="Proteomes" id="UP000054683">
    <property type="component" value="Unassembled WGS sequence"/>
</dbReference>
<dbReference type="InterPro" id="IPR037523">
    <property type="entry name" value="VOC_core"/>
</dbReference>
<dbReference type="InterPro" id="IPR004360">
    <property type="entry name" value="Glyas_Fos-R_dOase_dom"/>
</dbReference>